<accession>A0A2P4Y7N5</accession>
<comment type="caution">
    <text evidence="1">The sequence shown here is derived from an EMBL/GenBank/DDBJ whole genome shotgun (WGS) entry which is preliminary data.</text>
</comment>
<gene>
    <name evidence="1" type="ORF">PHPALM_9290</name>
</gene>
<keyword evidence="2" id="KW-1185">Reference proteome</keyword>
<proteinExistence type="predicted"/>
<sequence length="100" mass="10817">MIGLGNRGLKGFSHVVSKYPPSQLSPDQGVRHEIVFEPGTKYCVTRPWPLSREQCEVIDALFAEKGNVSMAGIENPTLDAHPLAFVNQTGSGVSSTFTIT</sequence>
<protein>
    <submittedName>
        <fullName evidence="1">Polyprotein</fullName>
    </submittedName>
</protein>
<dbReference type="EMBL" id="NCKW01004998">
    <property type="protein sequence ID" value="POM73824.1"/>
    <property type="molecule type" value="Genomic_DNA"/>
</dbReference>
<dbReference type="Proteomes" id="UP000237271">
    <property type="component" value="Unassembled WGS sequence"/>
</dbReference>
<evidence type="ECO:0000313" key="2">
    <source>
        <dbReference type="Proteomes" id="UP000237271"/>
    </source>
</evidence>
<organism evidence="1 2">
    <name type="scientific">Phytophthora palmivora</name>
    <dbReference type="NCBI Taxonomy" id="4796"/>
    <lineage>
        <taxon>Eukaryota</taxon>
        <taxon>Sar</taxon>
        <taxon>Stramenopiles</taxon>
        <taxon>Oomycota</taxon>
        <taxon>Peronosporomycetes</taxon>
        <taxon>Peronosporales</taxon>
        <taxon>Peronosporaceae</taxon>
        <taxon>Phytophthora</taxon>
    </lineage>
</organism>
<dbReference type="AlphaFoldDB" id="A0A2P4Y7N5"/>
<name>A0A2P4Y7N5_9STRA</name>
<reference evidence="1 2" key="1">
    <citation type="journal article" date="2017" name="Genome Biol. Evol.">
        <title>Phytophthora megakarya and P. palmivora, closely related causal agents of cacao black pod rot, underwent increases in genome sizes and gene numbers by different mechanisms.</title>
        <authorList>
            <person name="Ali S.S."/>
            <person name="Shao J."/>
            <person name="Lary D.J."/>
            <person name="Kronmiller B."/>
            <person name="Shen D."/>
            <person name="Strem M.D."/>
            <person name="Amoako-Attah I."/>
            <person name="Akrofi A.Y."/>
            <person name="Begoude B.A."/>
            <person name="Ten Hoopen G.M."/>
            <person name="Coulibaly K."/>
            <person name="Kebe B.I."/>
            <person name="Melnick R.L."/>
            <person name="Guiltinan M.J."/>
            <person name="Tyler B.M."/>
            <person name="Meinhardt L.W."/>
            <person name="Bailey B.A."/>
        </authorList>
    </citation>
    <scope>NUCLEOTIDE SEQUENCE [LARGE SCALE GENOMIC DNA]</scope>
    <source>
        <strain evidence="2">sbr112.9</strain>
    </source>
</reference>
<evidence type="ECO:0000313" key="1">
    <source>
        <dbReference type="EMBL" id="POM73824.1"/>
    </source>
</evidence>